<dbReference type="Proteomes" id="UP000003174">
    <property type="component" value="Unassembled WGS sequence"/>
</dbReference>
<dbReference type="AlphaFoldDB" id="C0EWU0"/>
<protein>
    <submittedName>
        <fullName evidence="1">Uncharacterized protein</fullName>
    </submittedName>
</protein>
<name>C0EWU0_9FIRM</name>
<gene>
    <name evidence="1" type="ORF">EUBHAL_01879</name>
</gene>
<accession>C0EWU0</accession>
<proteinExistence type="predicted"/>
<comment type="caution">
    <text evidence="1">The sequence shown here is derived from an EMBL/GenBank/DDBJ whole genome shotgun (WGS) entry which is preliminary data.</text>
</comment>
<dbReference type="EMBL" id="ACEP01000086">
    <property type="protein sequence ID" value="EEG36261.1"/>
    <property type="molecule type" value="Genomic_DNA"/>
</dbReference>
<evidence type="ECO:0000313" key="1">
    <source>
        <dbReference type="EMBL" id="EEG36261.1"/>
    </source>
</evidence>
<sequence>MFAGTLTFKPCSQATDVNYCLPSFLSLLAVGIKSDMNGI</sequence>
<reference evidence="1 2" key="1">
    <citation type="submission" date="2009-01" db="EMBL/GenBank/DDBJ databases">
        <authorList>
            <person name="Fulton L."/>
            <person name="Clifton S."/>
            <person name="Fulton B."/>
            <person name="Xu J."/>
            <person name="Minx P."/>
            <person name="Pepin K.H."/>
            <person name="Johnson M."/>
            <person name="Bhonagiri V."/>
            <person name="Nash W.E."/>
            <person name="Mardis E.R."/>
            <person name="Wilson R.K."/>
        </authorList>
    </citation>
    <scope>NUCLEOTIDE SEQUENCE [LARGE SCALE GENOMIC DNA]</scope>
    <source>
        <strain evidence="1 2">DSM 3353</strain>
    </source>
</reference>
<reference evidence="1 2" key="2">
    <citation type="submission" date="2009-02" db="EMBL/GenBank/DDBJ databases">
        <title>Draft genome sequence of Eubacterium hallii (DSM 3353).</title>
        <authorList>
            <person name="Sudarsanam P."/>
            <person name="Ley R."/>
            <person name="Guruge J."/>
            <person name="Turnbaugh P.J."/>
            <person name="Mahowald M."/>
            <person name="Liep D."/>
            <person name="Gordon J."/>
        </authorList>
    </citation>
    <scope>NUCLEOTIDE SEQUENCE [LARGE SCALE GENOMIC DNA]</scope>
    <source>
        <strain evidence="1 2">DSM 3353</strain>
    </source>
</reference>
<organism evidence="1 2">
    <name type="scientific">Anaerobutyricum hallii DSM 3353</name>
    <dbReference type="NCBI Taxonomy" id="411469"/>
    <lineage>
        <taxon>Bacteria</taxon>
        <taxon>Bacillati</taxon>
        <taxon>Bacillota</taxon>
        <taxon>Clostridia</taxon>
        <taxon>Lachnospirales</taxon>
        <taxon>Lachnospiraceae</taxon>
        <taxon>Anaerobutyricum</taxon>
    </lineage>
</organism>
<evidence type="ECO:0000313" key="2">
    <source>
        <dbReference type="Proteomes" id="UP000003174"/>
    </source>
</evidence>